<keyword evidence="2" id="KW-1185">Reference proteome</keyword>
<gene>
    <name evidence="1" type="ORF">K3G42_010226</name>
</gene>
<proteinExistence type="predicted"/>
<sequence length="261" mass="28320">MCRVHEALPDLTPSQHSSSDGEETPSPERVASTASELEEDMWPKIIQGRSWHVLPKIDITAPGPQVPAGPPKCNFSRWRSGGRERPSPALPGQDPRRVPSGSKLEGQKETTECRERPSWQVDKPPKLEPLTMCRVHWLSPEDNGRSINRANSFPPGKPISTSIKAASPLLPCPYTKVSLKMPLARSFQKASSGPELPLMDSNHLQDPSHLQIKTKLPESLQSGGLSPLTFVVHTIADLANGFILLEVAGGPEAGALAANIH</sequence>
<reference evidence="1" key="1">
    <citation type="submission" date="2021-08" db="EMBL/GenBank/DDBJ databases">
        <title>The first chromosome-level gecko genome reveals the dynamic sex chromosomes of Neotropical dwarf geckos (Sphaerodactylidae: Sphaerodactylus).</title>
        <authorList>
            <person name="Pinto B.J."/>
            <person name="Keating S.E."/>
            <person name="Gamble T."/>
        </authorList>
    </citation>
    <scope>NUCLEOTIDE SEQUENCE</scope>
    <source>
        <strain evidence="1">TG3544</strain>
    </source>
</reference>
<comment type="caution">
    <text evidence="1">The sequence shown here is derived from an EMBL/GenBank/DDBJ whole genome shotgun (WGS) entry which is preliminary data.</text>
</comment>
<dbReference type="EMBL" id="CM037615">
    <property type="protein sequence ID" value="KAH8013059.1"/>
    <property type="molecule type" value="Genomic_DNA"/>
</dbReference>
<name>A0ACB8G0K4_9SAUR</name>
<accession>A0ACB8G0K4</accession>
<evidence type="ECO:0000313" key="1">
    <source>
        <dbReference type="EMBL" id="KAH8013059.1"/>
    </source>
</evidence>
<protein>
    <submittedName>
        <fullName evidence="1">Uncharacterized protein</fullName>
    </submittedName>
</protein>
<evidence type="ECO:0000313" key="2">
    <source>
        <dbReference type="Proteomes" id="UP000827872"/>
    </source>
</evidence>
<organism evidence="1 2">
    <name type="scientific">Sphaerodactylus townsendi</name>
    <dbReference type="NCBI Taxonomy" id="933632"/>
    <lineage>
        <taxon>Eukaryota</taxon>
        <taxon>Metazoa</taxon>
        <taxon>Chordata</taxon>
        <taxon>Craniata</taxon>
        <taxon>Vertebrata</taxon>
        <taxon>Euteleostomi</taxon>
        <taxon>Lepidosauria</taxon>
        <taxon>Squamata</taxon>
        <taxon>Bifurcata</taxon>
        <taxon>Gekkota</taxon>
        <taxon>Sphaerodactylidae</taxon>
        <taxon>Sphaerodactylus</taxon>
    </lineage>
</organism>
<dbReference type="Proteomes" id="UP000827872">
    <property type="component" value="Linkage Group LG02"/>
</dbReference>